<sequence>MGLCISCRKSKSECKGKKLCSDSNQCTILPVYVAPEGACMCCDGSSDRIRQKRRRRELQRANNHKTADGTGLRVEGGIVDEEEEGLGNSFTSMNITNPIKGLVSKRRNRYKKDGFNLDLTYITDNIIAMGYPASNIEGVYRNHIDDVVKFLDKKHPDHYFIYNLCSERSYDKAKFHNRVKVFPFDDHNPPKIDSIQPFCNDVKEWLAKDEKNVAAVHCKAGKGRTGTMICCYLLHSGKFDSADQALNYYGQTRTQDKKGVTIPSQVRYVRYYEMLLRKNLAYQPVSMYIKEFVFAPVPHFAGGQSCLSFTISHQTLLQEGEKMTQKCKKLRKNDMYEVKRSDQHSFSIKLDYCLPLTGDIKIEFYNKSMMRKEKLFQFWFNTFFAKEAVSCKDANGCPATMGTPEMTSDSCVGGDDTFVLTLEKNELDIVNKKDKQNKVFSADFKLTVALQKIRRDIVCTVPCYDRHSAVQDTPSESSADSSEDSTNEEDDWDSVTDMDPRGVGYRILSEFEIASQLTTSSEEHHQLQQHEPKDQSQKQSPQPPEQELMIA</sequence>
<dbReference type="GO" id="GO:0005886">
    <property type="term" value="C:plasma membrane"/>
    <property type="evidence" value="ECO:0007669"/>
    <property type="project" value="TreeGrafter"/>
</dbReference>
<comment type="subcellular location">
    <subcellularLocation>
        <location evidence="1">Cell projection</location>
        <location evidence="1">Neuron projection</location>
    </subcellularLocation>
    <subcellularLocation>
        <location evidence="2">Cytoplasm</location>
    </subcellularLocation>
</comment>
<dbReference type="InterPro" id="IPR029021">
    <property type="entry name" value="Prot-tyrosine_phosphatase-like"/>
</dbReference>
<dbReference type="PROSITE" id="PS51181">
    <property type="entry name" value="PPASE_TENSIN"/>
    <property type="match status" value="1"/>
</dbReference>
<evidence type="ECO:0000256" key="2">
    <source>
        <dbReference type="ARBA" id="ARBA00004496"/>
    </source>
</evidence>
<accession>A0A9P0PMD1</accession>
<evidence type="ECO:0000313" key="27">
    <source>
        <dbReference type="Proteomes" id="UP001152888"/>
    </source>
</evidence>
<dbReference type="SUPFAM" id="SSF49562">
    <property type="entry name" value="C2 domain (Calcium/lipid-binding domain, CaLB)"/>
    <property type="match status" value="1"/>
</dbReference>
<feature type="compositionally biased region" description="Acidic residues" evidence="22">
    <location>
        <begin position="481"/>
        <end position="496"/>
    </location>
</feature>
<dbReference type="Pfam" id="PF22784">
    <property type="entry name" value="PTP-SAK"/>
    <property type="match status" value="1"/>
</dbReference>
<dbReference type="InterPro" id="IPR029023">
    <property type="entry name" value="Tensin_phosphatase"/>
</dbReference>
<comment type="catalytic activity">
    <reaction evidence="15">
        <text>1D-myo-inositol 1,3,4,5-tetrakisphosphate + H2O = 1D-myo-inositol 1,4,5-trisphosphate + phosphate</text>
        <dbReference type="Rhea" id="RHEA:77155"/>
        <dbReference type="ChEBI" id="CHEBI:15377"/>
        <dbReference type="ChEBI" id="CHEBI:43474"/>
        <dbReference type="ChEBI" id="CHEBI:57895"/>
        <dbReference type="ChEBI" id="CHEBI:203600"/>
    </reaction>
    <physiologicalReaction direction="left-to-right" evidence="15">
        <dbReference type="Rhea" id="RHEA:77156"/>
    </physiologicalReaction>
</comment>
<keyword evidence="11" id="KW-0966">Cell projection</keyword>
<dbReference type="GO" id="GO:0048870">
    <property type="term" value="P:cell motility"/>
    <property type="evidence" value="ECO:0007669"/>
    <property type="project" value="TreeGrafter"/>
</dbReference>
<evidence type="ECO:0000256" key="13">
    <source>
        <dbReference type="ARBA" id="ARBA00034268"/>
    </source>
</evidence>
<dbReference type="InterPro" id="IPR045101">
    <property type="entry name" value="PTP_PTEN"/>
</dbReference>
<evidence type="ECO:0000256" key="3">
    <source>
        <dbReference type="ARBA" id="ARBA00007881"/>
    </source>
</evidence>
<dbReference type="PROSITE" id="PS00383">
    <property type="entry name" value="TYR_PHOSPHATASE_1"/>
    <property type="match status" value="1"/>
</dbReference>
<dbReference type="PROSITE" id="PS50056">
    <property type="entry name" value="TYR_PHOSPHATASE_2"/>
    <property type="match status" value="1"/>
</dbReference>
<organism evidence="26 27">
    <name type="scientific">Acanthoscelides obtectus</name>
    <name type="common">Bean weevil</name>
    <name type="synonym">Bruchus obtectus</name>
    <dbReference type="NCBI Taxonomy" id="200917"/>
    <lineage>
        <taxon>Eukaryota</taxon>
        <taxon>Metazoa</taxon>
        <taxon>Ecdysozoa</taxon>
        <taxon>Arthropoda</taxon>
        <taxon>Hexapoda</taxon>
        <taxon>Insecta</taxon>
        <taxon>Pterygota</taxon>
        <taxon>Neoptera</taxon>
        <taxon>Endopterygota</taxon>
        <taxon>Coleoptera</taxon>
        <taxon>Polyphaga</taxon>
        <taxon>Cucujiformia</taxon>
        <taxon>Chrysomeloidea</taxon>
        <taxon>Chrysomelidae</taxon>
        <taxon>Bruchinae</taxon>
        <taxon>Bruchini</taxon>
        <taxon>Acanthoscelides</taxon>
    </lineage>
</organism>
<evidence type="ECO:0000256" key="16">
    <source>
        <dbReference type="ARBA" id="ARBA00043760"/>
    </source>
</evidence>
<dbReference type="FunFam" id="3.90.190.10:FF:000029">
    <property type="entry name" value="Phosphatidylinositol 3,4,5-trisphosphate 3-phosphatase and dual-specificity protein phosphatase PTEN"/>
    <property type="match status" value="1"/>
</dbReference>
<evidence type="ECO:0000256" key="5">
    <source>
        <dbReference type="ARBA" id="ARBA00013064"/>
    </source>
</evidence>
<keyword evidence="9" id="KW-0904">Protein phosphatase</keyword>
<keyword evidence="8" id="KW-0378">Hydrolase</keyword>
<dbReference type="InterPro" id="IPR057023">
    <property type="entry name" value="PTP-SAK"/>
</dbReference>
<evidence type="ECO:0000256" key="15">
    <source>
        <dbReference type="ARBA" id="ARBA00043734"/>
    </source>
</evidence>
<feature type="region of interest" description="Disordered" evidence="22">
    <location>
        <begin position="468"/>
        <end position="501"/>
    </location>
</feature>
<dbReference type="GO" id="GO:0043005">
    <property type="term" value="C:neuron projection"/>
    <property type="evidence" value="ECO:0007669"/>
    <property type="project" value="UniProtKB-SubCell"/>
</dbReference>
<evidence type="ECO:0000256" key="8">
    <source>
        <dbReference type="ARBA" id="ARBA00022801"/>
    </source>
</evidence>
<evidence type="ECO:0000256" key="21">
    <source>
        <dbReference type="ARBA" id="ARBA00051341"/>
    </source>
</evidence>
<evidence type="ECO:0000256" key="19">
    <source>
        <dbReference type="ARBA" id="ARBA00047986"/>
    </source>
</evidence>
<evidence type="ECO:0000256" key="10">
    <source>
        <dbReference type="ARBA" id="ARBA00023098"/>
    </source>
</evidence>
<feature type="domain" description="Phosphatase tensin-type" evidence="24">
    <location>
        <begin position="108"/>
        <end position="279"/>
    </location>
</feature>
<feature type="domain" description="C2 tensin-type" evidence="25">
    <location>
        <begin position="284"/>
        <end position="453"/>
    </location>
</feature>
<dbReference type="GO" id="GO:0043491">
    <property type="term" value="P:phosphatidylinositol 3-kinase/protein kinase B signal transduction"/>
    <property type="evidence" value="ECO:0007669"/>
    <property type="project" value="TreeGrafter"/>
</dbReference>
<evidence type="ECO:0000313" key="26">
    <source>
        <dbReference type="EMBL" id="CAH1991320.1"/>
    </source>
</evidence>
<evidence type="ECO:0000256" key="14">
    <source>
        <dbReference type="ARBA" id="ARBA00034338"/>
    </source>
</evidence>
<evidence type="ECO:0000256" key="9">
    <source>
        <dbReference type="ARBA" id="ARBA00022912"/>
    </source>
</evidence>
<feature type="region of interest" description="Disordered" evidence="22">
    <location>
        <begin position="516"/>
        <end position="551"/>
    </location>
</feature>
<comment type="caution">
    <text evidence="26">The sequence shown here is derived from an EMBL/GenBank/DDBJ whole genome shotgun (WGS) entry which is preliminary data.</text>
</comment>
<keyword evidence="7" id="KW-0963">Cytoplasm</keyword>
<dbReference type="AlphaFoldDB" id="A0A9P0PMD1"/>
<dbReference type="SMART" id="SM01301">
    <property type="entry name" value="PTPlike_phytase"/>
    <property type="match status" value="1"/>
</dbReference>
<evidence type="ECO:0000259" key="23">
    <source>
        <dbReference type="PROSITE" id="PS50056"/>
    </source>
</evidence>
<dbReference type="OrthoDB" id="16692at2759"/>
<evidence type="ECO:0000256" key="18">
    <source>
        <dbReference type="ARBA" id="ARBA00044309"/>
    </source>
</evidence>
<dbReference type="GO" id="GO:0050793">
    <property type="term" value="P:regulation of developmental process"/>
    <property type="evidence" value="ECO:0007669"/>
    <property type="project" value="UniProtKB-ARBA"/>
</dbReference>
<dbReference type="GO" id="GO:0016314">
    <property type="term" value="F:phosphatidylinositol-3,4,5-trisphosphate 3-phosphatase activity"/>
    <property type="evidence" value="ECO:0007669"/>
    <property type="project" value="UniProtKB-EC"/>
</dbReference>
<feature type="compositionally biased region" description="Basic and acidic residues" evidence="22">
    <location>
        <begin position="521"/>
        <end position="536"/>
    </location>
</feature>
<reference evidence="26" key="1">
    <citation type="submission" date="2022-03" db="EMBL/GenBank/DDBJ databases">
        <authorList>
            <person name="Sayadi A."/>
        </authorList>
    </citation>
    <scope>NUCLEOTIDE SEQUENCE</scope>
</reference>
<evidence type="ECO:0000256" key="1">
    <source>
        <dbReference type="ARBA" id="ARBA00004487"/>
    </source>
</evidence>
<dbReference type="InterPro" id="IPR016130">
    <property type="entry name" value="Tyr_Pase_AS"/>
</dbReference>
<dbReference type="GO" id="GO:0008285">
    <property type="term" value="P:negative regulation of cell population proliferation"/>
    <property type="evidence" value="ECO:0007669"/>
    <property type="project" value="TreeGrafter"/>
</dbReference>
<dbReference type="PROSITE" id="PS51182">
    <property type="entry name" value="C2_TENSIN"/>
    <property type="match status" value="1"/>
</dbReference>
<evidence type="ECO:0000256" key="4">
    <source>
        <dbReference type="ARBA" id="ARBA00013015"/>
    </source>
</evidence>
<dbReference type="InterPro" id="IPR035892">
    <property type="entry name" value="C2_domain_sf"/>
</dbReference>
<dbReference type="InterPro" id="IPR000387">
    <property type="entry name" value="Tyr_Pase_dom"/>
</dbReference>
<dbReference type="CDD" id="cd14509">
    <property type="entry name" value="PTP_PTEN"/>
    <property type="match status" value="1"/>
</dbReference>
<evidence type="ECO:0000256" key="20">
    <source>
        <dbReference type="ARBA" id="ARBA00048832"/>
    </source>
</evidence>
<dbReference type="EC" id="3.1.3.48" evidence="5"/>
<proteinExistence type="inferred from homology"/>
<protein>
    <recommendedName>
        <fullName evidence="14">Phosphatidylinositol 3,4,5-trisphosphate 3-phosphatase and dual-specificity protein phosphatase PTEN</fullName>
        <ecNumber evidence="6">3.1.3.16</ecNumber>
        <ecNumber evidence="5">3.1.3.48</ecNumber>
        <ecNumber evidence="4">3.1.3.67</ecNumber>
    </recommendedName>
    <alternativeName>
        <fullName evidence="18">Inositol polyphosphate 3-phosphatase</fullName>
    </alternativeName>
</protein>
<dbReference type="SUPFAM" id="SSF52799">
    <property type="entry name" value="(Phosphotyrosine protein) phosphatases II"/>
    <property type="match status" value="1"/>
</dbReference>
<dbReference type="InterPro" id="IPR003595">
    <property type="entry name" value="Tyr_Pase_cat"/>
</dbReference>
<evidence type="ECO:0000256" key="12">
    <source>
        <dbReference type="ARBA" id="ARBA00034256"/>
    </source>
</evidence>
<dbReference type="GO" id="GO:0051896">
    <property type="term" value="P:regulation of phosphatidylinositol 3-kinase/protein kinase B signal transduction"/>
    <property type="evidence" value="ECO:0007669"/>
    <property type="project" value="TreeGrafter"/>
</dbReference>
<dbReference type="GO" id="GO:0004722">
    <property type="term" value="F:protein serine/threonine phosphatase activity"/>
    <property type="evidence" value="ECO:0007669"/>
    <property type="project" value="UniProtKB-EC"/>
</dbReference>
<keyword evidence="27" id="KW-1185">Reference proteome</keyword>
<dbReference type="EC" id="3.1.3.16" evidence="6"/>
<dbReference type="SMART" id="SM01326">
    <property type="entry name" value="PTEN_C2"/>
    <property type="match status" value="1"/>
</dbReference>
<dbReference type="GO" id="GO:0004725">
    <property type="term" value="F:protein tyrosine phosphatase activity"/>
    <property type="evidence" value="ECO:0007669"/>
    <property type="project" value="UniProtKB-EC"/>
</dbReference>
<comment type="catalytic activity">
    <reaction evidence="13">
        <text>1,2-dioctanoyl-sn-glycero-3-phospho-(1D-myo-inositol-3,4,5-trisphosphate) + H2O = 1,2-dioctanoyl-sn-glycero-3-phospho-(1D-myo-inositol-4,5-bisphosphate) + phosphate</text>
        <dbReference type="Rhea" id="RHEA:43552"/>
        <dbReference type="ChEBI" id="CHEBI:15377"/>
        <dbReference type="ChEBI" id="CHEBI:43474"/>
        <dbReference type="ChEBI" id="CHEBI:83416"/>
        <dbReference type="ChEBI" id="CHEBI:83419"/>
    </reaction>
    <physiologicalReaction direction="left-to-right" evidence="13">
        <dbReference type="Rhea" id="RHEA:43553"/>
    </physiologicalReaction>
</comment>
<evidence type="ECO:0000259" key="24">
    <source>
        <dbReference type="PROSITE" id="PS51181"/>
    </source>
</evidence>
<feature type="domain" description="Tyrosine specific protein phosphatases" evidence="23">
    <location>
        <begin position="196"/>
        <end position="267"/>
    </location>
</feature>
<dbReference type="Gene3D" id="2.60.40.1110">
    <property type="match status" value="1"/>
</dbReference>
<evidence type="ECO:0000256" key="7">
    <source>
        <dbReference type="ARBA" id="ARBA00022490"/>
    </source>
</evidence>
<dbReference type="GO" id="GO:0005634">
    <property type="term" value="C:nucleus"/>
    <property type="evidence" value="ECO:0007669"/>
    <property type="project" value="TreeGrafter"/>
</dbReference>
<dbReference type="Proteomes" id="UP001152888">
    <property type="component" value="Unassembled WGS sequence"/>
</dbReference>
<evidence type="ECO:0000256" key="11">
    <source>
        <dbReference type="ARBA" id="ARBA00023273"/>
    </source>
</evidence>
<name>A0A9P0PMD1_ACAOB</name>
<evidence type="ECO:0000256" key="17">
    <source>
        <dbReference type="ARBA" id="ARBA00043762"/>
    </source>
</evidence>
<comment type="catalytic activity">
    <reaction evidence="19">
        <text>O-phospho-L-seryl-[protein] + H2O = L-seryl-[protein] + phosphate</text>
        <dbReference type="Rhea" id="RHEA:20629"/>
        <dbReference type="Rhea" id="RHEA-COMP:9863"/>
        <dbReference type="Rhea" id="RHEA-COMP:11604"/>
        <dbReference type="ChEBI" id="CHEBI:15377"/>
        <dbReference type="ChEBI" id="CHEBI:29999"/>
        <dbReference type="ChEBI" id="CHEBI:43474"/>
        <dbReference type="ChEBI" id="CHEBI:83421"/>
        <dbReference type="EC" id="3.1.3.16"/>
    </reaction>
    <physiologicalReaction direction="left-to-right" evidence="19">
        <dbReference type="Rhea" id="RHEA:20630"/>
    </physiologicalReaction>
</comment>
<evidence type="ECO:0000256" key="22">
    <source>
        <dbReference type="SAM" id="MobiDB-lite"/>
    </source>
</evidence>
<gene>
    <name evidence="26" type="ORF">ACAOBT_LOCUS20185</name>
</gene>
<dbReference type="PANTHER" id="PTHR12305:SF81">
    <property type="entry name" value="PHOSPHATIDYLINOSITOL 3,4,5-TRISPHOSPHATE 3-PHOSPHATASE AND DUAL-SPECIFICITY PROTEIN PHOSPHATASE PTEN"/>
    <property type="match status" value="1"/>
</dbReference>
<dbReference type="GO" id="GO:0005829">
    <property type="term" value="C:cytosol"/>
    <property type="evidence" value="ECO:0007669"/>
    <property type="project" value="TreeGrafter"/>
</dbReference>
<dbReference type="EMBL" id="CAKOFQ010007109">
    <property type="protein sequence ID" value="CAH1991320.1"/>
    <property type="molecule type" value="Genomic_DNA"/>
</dbReference>
<dbReference type="Gene3D" id="3.90.190.10">
    <property type="entry name" value="Protein tyrosine phosphatase superfamily"/>
    <property type="match status" value="1"/>
</dbReference>
<comment type="catalytic activity">
    <reaction evidence="12">
        <text>1,2-dihexadecanoyl-sn-glycero-3-phospho-(1D-myo-inositol-3,4,5-trisphosphate) + H2O = 1,2-dihexadecanoyl-sn-glycero-3-phospho-(1D-myo-inositol-4,5-bisphosphate) + phosphate</text>
        <dbReference type="Rhea" id="RHEA:43560"/>
        <dbReference type="ChEBI" id="CHEBI:15377"/>
        <dbReference type="ChEBI" id="CHEBI:43474"/>
        <dbReference type="ChEBI" id="CHEBI:83420"/>
        <dbReference type="ChEBI" id="CHEBI:83423"/>
    </reaction>
    <physiologicalReaction direction="left-to-right" evidence="12">
        <dbReference type="Rhea" id="RHEA:43561"/>
    </physiologicalReaction>
</comment>
<dbReference type="InterPro" id="IPR051281">
    <property type="entry name" value="Dual-spec_lipid-protein_phosph"/>
</dbReference>
<comment type="catalytic activity">
    <reaction evidence="20">
        <text>O-phospho-L-threonyl-[protein] + H2O = L-threonyl-[protein] + phosphate</text>
        <dbReference type="Rhea" id="RHEA:47004"/>
        <dbReference type="Rhea" id="RHEA-COMP:11060"/>
        <dbReference type="Rhea" id="RHEA-COMP:11605"/>
        <dbReference type="ChEBI" id="CHEBI:15377"/>
        <dbReference type="ChEBI" id="CHEBI:30013"/>
        <dbReference type="ChEBI" id="CHEBI:43474"/>
        <dbReference type="ChEBI" id="CHEBI:61977"/>
        <dbReference type="EC" id="3.1.3.16"/>
    </reaction>
    <physiologicalReaction direction="left-to-right" evidence="20">
        <dbReference type="Rhea" id="RHEA:47005"/>
    </physiologicalReaction>
</comment>
<comment type="catalytic activity">
    <reaction evidence="21">
        <text>O-phospho-L-tyrosyl-[protein] + H2O = L-tyrosyl-[protein] + phosphate</text>
        <dbReference type="Rhea" id="RHEA:10684"/>
        <dbReference type="Rhea" id="RHEA-COMP:10136"/>
        <dbReference type="Rhea" id="RHEA-COMP:20101"/>
        <dbReference type="ChEBI" id="CHEBI:15377"/>
        <dbReference type="ChEBI" id="CHEBI:43474"/>
        <dbReference type="ChEBI" id="CHEBI:46858"/>
        <dbReference type="ChEBI" id="CHEBI:61978"/>
        <dbReference type="EC" id="3.1.3.48"/>
    </reaction>
    <physiologicalReaction direction="left-to-right" evidence="21">
        <dbReference type="Rhea" id="RHEA:10685"/>
    </physiologicalReaction>
</comment>
<dbReference type="PANTHER" id="PTHR12305">
    <property type="entry name" value="PHOSPHATASE WITH HOMOLOGY TO TENSIN"/>
    <property type="match status" value="1"/>
</dbReference>
<evidence type="ECO:0000256" key="6">
    <source>
        <dbReference type="ARBA" id="ARBA00013081"/>
    </source>
</evidence>
<comment type="similarity">
    <text evidence="3">Belongs to the PTEN phosphatase protein family.</text>
</comment>
<evidence type="ECO:0000259" key="25">
    <source>
        <dbReference type="PROSITE" id="PS51182"/>
    </source>
</evidence>
<dbReference type="InterPro" id="IPR014020">
    <property type="entry name" value="Tensin_C2-dom"/>
</dbReference>
<comment type="catalytic activity">
    <reaction evidence="17">
        <text>1D-myo-inositol 1,3,4,5,6-pentakisphosphate + H2O = 1D-myo-inositol 1,4,5,6-tetrakisphosphate + phosphate</text>
        <dbReference type="Rhea" id="RHEA:77143"/>
        <dbReference type="ChEBI" id="CHEBI:15377"/>
        <dbReference type="ChEBI" id="CHEBI:43474"/>
        <dbReference type="ChEBI" id="CHEBI:57627"/>
        <dbReference type="ChEBI" id="CHEBI:57733"/>
    </reaction>
    <physiologicalReaction direction="left-to-right" evidence="17">
        <dbReference type="Rhea" id="RHEA:77144"/>
    </physiologicalReaction>
</comment>
<dbReference type="SMART" id="SM00404">
    <property type="entry name" value="PTPc_motif"/>
    <property type="match status" value="1"/>
</dbReference>
<keyword evidence="10" id="KW-0443">Lipid metabolism</keyword>
<dbReference type="Pfam" id="PF10409">
    <property type="entry name" value="PTEN_C2"/>
    <property type="match status" value="1"/>
</dbReference>
<comment type="catalytic activity">
    <reaction evidence="16">
        <text>a 1,2-diacyl-sn-glycero-3-phospho-(1D-myo-inositol-3,4,5-trisphosphate) + H2O = a 1,2-diacyl-sn-glycero-3-phospho-(1D-myo-inositol-4,5-bisphosphate) + phosphate</text>
        <dbReference type="Rhea" id="RHEA:25017"/>
        <dbReference type="ChEBI" id="CHEBI:15377"/>
        <dbReference type="ChEBI" id="CHEBI:43474"/>
        <dbReference type="ChEBI" id="CHEBI:57836"/>
        <dbReference type="ChEBI" id="CHEBI:58456"/>
        <dbReference type="EC" id="3.1.3.67"/>
    </reaction>
    <physiologicalReaction direction="left-to-right" evidence="16">
        <dbReference type="Rhea" id="RHEA:25018"/>
    </physiologicalReaction>
</comment>
<dbReference type="EC" id="3.1.3.67" evidence="4"/>
<dbReference type="GO" id="GO:0046856">
    <property type="term" value="P:phosphatidylinositol dephosphorylation"/>
    <property type="evidence" value="ECO:0007669"/>
    <property type="project" value="TreeGrafter"/>
</dbReference>